<sequence>MEPSGTQFPPRSRLPANELCVGCIVWLPAKKTHHSDIHCVSESCPTQEALDEGGYDHPDLVVRIWDDSPDTSGSLICDILCLTTHNKTNLQKFKRKQARTTNLQTSIPIYYRGSGSAELHSQPPGTQRS</sequence>
<keyword evidence="2" id="KW-1185">Reference proteome</keyword>
<evidence type="ECO:0000313" key="2">
    <source>
        <dbReference type="Proteomes" id="UP000824998"/>
    </source>
</evidence>
<organism evidence="1 2">
    <name type="scientific">Amylocarpus encephaloides</name>
    <dbReference type="NCBI Taxonomy" id="45428"/>
    <lineage>
        <taxon>Eukaryota</taxon>
        <taxon>Fungi</taxon>
        <taxon>Dikarya</taxon>
        <taxon>Ascomycota</taxon>
        <taxon>Pezizomycotina</taxon>
        <taxon>Leotiomycetes</taxon>
        <taxon>Helotiales</taxon>
        <taxon>Helotiales incertae sedis</taxon>
        <taxon>Amylocarpus</taxon>
    </lineage>
</organism>
<gene>
    <name evidence="1" type="ORF">BJ875DRAFT_475893</name>
</gene>
<reference evidence="1" key="1">
    <citation type="journal article" date="2021" name="IMA Fungus">
        <title>Genomic characterization of three marine fungi, including Emericellopsis atlantica sp. nov. with signatures of a generalist lifestyle and marine biomass degradation.</title>
        <authorList>
            <person name="Hagestad O.C."/>
            <person name="Hou L."/>
            <person name="Andersen J.H."/>
            <person name="Hansen E.H."/>
            <person name="Altermark B."/>
            <person name="Li C."/>
            <person name="Kuhnert E."/>
            <person name="Cox R.J."/>
            <person name="Crous P.W."/>
            <person name="Spatafora J.W."/>
            <person name="Lail K."/>
            <person name="Amirebrahimi M."/>
            <person name="Lipzen A."/>
            <person name="Pangilinan J."/>
            <person name="Andreopoulos W."/>
            <person name="Hayes R.D."/>
            <person name="Ng V."/>
            <person name="Grigoriev I.V."/>
            <person name="Jackson S.A."/>
            <person name="Sutton T.D.S."/>
            <person name="Dobson A.D.W."/>
            <person name="Rama T."/>
        </authorList>
    </citation>
    <scope>NUCLEOTIDE SEQUENCE</scope>
    <source>
        <strain evidence="1">TRa018bII</strain>
    </source>
</reference>
<dbReference type="EMBL" id="MU251820">
    <property type="protein sequence ID" value="KAG9229062.1"/>
    <property type="molecule type" value="Genomic_DNA"/>
</dbReference>
<dbReference type="AlphaFoldDB" id="A0A9P8C0N5"/>
<dbReference type="OrthoDB" id="3537171at2759"/>
<name>A0A9P8C0N5_9HELO</name>
<comment type="caution">
    <text evidence="1">The sequence shown here is derived from an EMBL/GenBank/DDBJ whole genome shotgun (WGS) entry which is preliminary data.</text>
</comment>
<accession>A0A9P8C0N5</accession>
<protein>
    <submittedName>
        <fullName evidence="1">Uncharacterized protein</fullName>
    </submittedName>
</protein>
<proteinExistence type="predicted"/>
<dbReference type="Proteomes" id="UP000824998">
    <property type="component" value="Unassembled WGS sequence"/>
</dbReference>
<evidence type="ECO:0000313" key="1">
    <source>
        <dbReference type="EMBL" id="KAG9229062.1"/>
    </source>
</evidence>